<dbReference type="AlphaFoldDB" id="A0A410JQ22"/>
<gene>
    <name evidence="1" type="ORF">EQP59_01455</name>
</gene>
<evidence type="ECO:0008006" key="3">
    <source>
        <dbReference type="Google" id="ProtNLM"/>
    </source>
</evidence>
<accession>A0A410JQ22</accession>
<protein>
    <recommendedName>
        <fullName evidence="3">Transposase zinc-ribbon domain-containing protein</fullName>
    </recommendedName>
</protein>
<evidence type="ECO:0000313" key="2">
    <source>
        <dbReference type="Proteomes" id="UP000287701"/>
    </source>
</evidence>
<name>A0A410JQ22_ORNRH</name>
<organism evidence="1 2">
    <name type="scientific">Ornithobacterium rhinotracheale</name>
    <dbReference type="NCBI Taxonomy" id="28251"/>
    <lineage>
        <taxon>Bacteria</taxon>
        <taxon>Pseudomonadati</taxon>
        <taxon>Bacteroidota</taxon>
        <taxon>Flavobacteriia</taxon>
        <taxon>Flavobacteriales</taxon>
        <taxon>Weeksellaceae</taxon>
        <taxon>Ornithobacterium</taxon>
    </lineage>
</organism>
<dbReference type="RefSeq" id="WP_128500625.1">
    <property type="nucleotide sequence ID" value="NZ_CP035107.1"/>
</dbReference>
<proteinExistence type="predicted"/>
<dbReference type="OrthoDB" id="9783459at2"/>
<dbReference type="EMBL" id="CP035107">
    <property type="protein sequence ID" value="QAR30118.1"/>
    <property type="molecule type" value="Genomic_DNA"/>
</dbReference>
<reference evidence="1 2" key="1">
    <citation type="submission" date="2019-01" db="EMBL/GenBank/DDBJ databases">
        <title>Whole Genome of Ornithobacterium rhinotracheale FARPER-174b.</title>
        <authorList>
            <person name="Tataje-Lavanda L.A."/>
            <person name="Montalvan A."/>
            <person name="Montesinos R."/>
            <person name="Zimic M."/>
            <person name="Fernandez-Sanchez M."/>
            <person name="Fernandez-Diaz M."/>
        </authorList>
    </citation>
    <scope>NUCLEOTIDE SEQUENCE [LARGE SCALE GENOMIC DNA]</scope>
    <source>
        <strain evidence="1 2">FARPER-174b</strain>
    </source>
</reference>
<sequence>MKSLENVFLETNLVDFAHMIQSDEDCKQFLVEYKWKEGFECHKCHHTAFQERKDHSRTCNKCSYTESPTAHTIFHKVKFGLTKSFFIAFEYFKYKNIDATSISKIYDIRKSTAAHFMKKLEKIHCLNPKCTCH</sequence>
<dbReference type="Proteomes" id="UP000287701">
    <property type="component" value="Chromosome"/>
</dbReference>
<evidence type="ECO:0000313" key="1">
    <source>
        <dbReference type="EMBL" id="QAR30118.1"/>
    </source>
</evidence>